<organism evidence="2 3">
    <name type="scientific">Trematosphaeria pertusa</name>
    <dbReference type="NCBI Taxonomy" id="390896"/>
    <lineage>
        <taxon>Eukaryota</taxon>
        <taxon>Fungi</taxon>
        <taxon>Dikarya</taxon>
        <taxon>Ascomycota</taxon>
        <taxon>Pezizomycotina</taxon>
        <taxon>Dothideomycetes</taxon>
        <taxon>Pleosporomycetidae</taxon>
        <taxon>Pleosporales</taxon>
        <taxon>Massarineae</taxon>
        <taxon>Trematosphaeriaceae</taxon>
        <taxon>Trematosphaeria</taxon>
    </lineage>
</organism>
<feature type="chain" id="PRO_5025423558" evidence="1">
    <location>
        <begin position="20"/>
        <end position="185"/>
    </location>
</feature>
<dbReference type="OrthoDB" id="5230873at2759"/>
<proteinExistence type="predicted"/>
<accession>A0A6A6IEX1</accession>
<evidence type="ECO:0000256" key="1">
    <source>
        <dbReference type="SAM" id="SignalP"/>
    </source>
</evidence>
<dbReference type="Proteomes" id="UP000800094">
    <property type="component" value="Unassembled WGS sequence"/>
</dbReference>
<evidence type="ECO:0000313" key="3">
    <source>
        <dbReference type="Proteomes" id="UP000800094"/>
    </source>
</evidence>
<keyword evidence="1" id="KW-0732">Signal</keyword>
<reference evidence="2" key="1">
    <citation type="journal article" date="2020" name="Stud. Mycol.">
        <title>101 Dothideomycetes genomes: a test case for predicting lifestyles and emergence of pathogens.</title>
        <authorList>
            <person name="Haridas S."/>
            <person name="Albert R."/>
            <person name="Binder M."/>
            <person name="Bloem J."/>
            <person name="Labutti K."/>
            <person name="Salamov A."/>
            <person name="Andreopoulos B."/>
            <person name="Baker S."/>
            <person name="Barry K."/>
            <person name="Bills G."/>
            <person name="Bluhm B."/>
            <person name="Cannon C."/>
            <person name="Castanera R."/>
            <person name="Culley D."/>
            <person name="Daum C."/>
            <person name="Ezra D."/>
            <person name="Gonzalez J."/>
            <person name="Henrissat B."/>
            <person name="Kuo A."/>
            <person name="Liang C."/>
            <person name="Lipzen A."/>
            <person name="Lutzoni F."/>
            <person name="Magnuson J."/>
            <person name="Mondo S."/>
            <person name="Nolan M."/>
            <person name="Ohm R."/>
            <person name="Pangilinan J."/>
            <person name="Park H.-J."/>
            <person name="Ramirez L."/>
            <person name="Alfaro M."/>
            <person name="Sun H."/>
            <person name="Tritt A."/>
            <person name="Yoshinaga Y."/>
            <person name="Zwiers L.-H."/>
            <person name="Turgeon B."/>
            <person name="Goodwin S."/>
            <person name="Spatafora J."/>
            <person name="Crous P."/>
            <person name="Grigoriev I."/>
        </authorList>
    </citation>
    <scope>NUCLEOTIDE SEQUENCE</scope>
    <source>
        <strain evidence="2">CBS 122368</strain>
    </source>
</reference>
<feature type="signal peptide" evidence="1">
    <location>
        <begin position="1"/>
        <end position="19"/>
    </location>
</feature>
<dbReference type="GeneID" id="54588936"/>
<protein>
    <submittedName>
        <fullName evidence="2">Uncharacterized protein</fullName>
    </submittedName>
</protein>
<name>A0A6A6IEX1_9PLEO</name>
<dbReference type="RefSeq" id="XP_033683067.1">
    <property type="nucleotide sequence ID" value="XM_033835606.1"/>
</dbReference>
<dbReference type="AlphaFoldDB" id="A0A6A6IEX1"/>
<gene>
    <name evidence="2" type="ORF">BU26DRAFT_605597</name>
</gene>
<sequence>MSALKLALLATALPFLVLGAQKRATSETFQLYAYGEGIGGPTLFYADGYAYVGDPNLSNSTDAAAVIFSTGTDRTWLGSPNTTNTTHTPSWSNVTMFVPAAGSSDMRVGFLDSGNSSDSTHITTGFSFYGNTAILIGTDGSLETMWTALETGAGVYALYWNETASGQVPVTLRRVAPSSPASRRR</sequence>
<evidence type="ECO:0000313" key="2">
    <source>
        <dbReference type="EMBL" id="KAF2248063.1"/>
    </source>
</evidence>
<keyword evidence="3" id="KW-1185">Reference proteome</keyword>
<dbReference type="EMBL" id="ML987196">
    <property type="protein sequence ID" value="KAF2248063.1"/>
    <property type="molecule type" value="Genomic_DNA"/>
</dbReference>